<evidence type="ECO:0000256" key="1">
    <source>
        <dbReference type="SAM" id="MobiDB-lite"/>
    </source>
</evidence>
<evidence type="ECO:0000313" key="3">
    <source>
        <dbReference type="EMBL" id="GMT13418.1"/>
    </source>
</evidence>
<proteinExistence type="predicted"/>
<feature type="transmembrane region" description="Helical" evidence="2">
    <location>
        <begin position="58"/>
        <end position="77"/>
    </location>
</feature>
<evidence type="ECO:0000313" key="4">
    <source>
        <dbReference type="Proteomes" id="UP001432322"/>
    </source>
</evidence>
<gene>
    <name evidence="3" type="ORF">PFISCL1PPCAC_4715</name>
</gene>
<comment type="caution">
    <text evidence="3">The sequence shown here is derived from an EMBL/GenBank/DDBJ whole genome shotgun (WGS) entry which is preliminary data.</text>
</comment>
<protein>
    <submittedName>
        <fullName evidence="3">Uncharacterized protein</fullName>
    </submittedName>
</protein>
<dbReference type="AlphaFoldDB" id="A0AAV5V4Y2"/>
<dbReference type="EMBL" id="BTSY01000002">
    <property type="protein sequence ID" value="GMT13418.1"/>
    <property type="molecule type" value="Genomic_DNA"/>
</dbReference>
<accession>A0AAV5V4Y2</accession>
<sequence length="91" mass="10240">SGRRSRKMQESRTKSSHKPLSRENTKSSVKLLEETAPAPTFMKALEIPEAPDIPRIEAVITAVTILISLVGSVYWIVVVSDSNHFKWIKSY</sequence>
<feature type="non-terminal residue" evidence="3">
    <location>
        <position position="1"/>
    </location>
</feature>
<keyword evidence="4" id="KW-1185">Reference proteome</keyword>
<keyword evidence="2" id="KW-0812">Transmembrane</keyword>
<organism evidence="3 4">
    <name type="scientific">Pristionchus fissidentatus</name>
    <dbReference type="NCBI Taxonomy" id="1538716"/>
    <lineage>
        <taxon>Eukaryota</taxon>
        <taxon>Metazoa</taxon>
        <taxon>Ecdysozoa</taxon>
        <taxon>Nematoda</taxon>
        <taxon>Chromadorea</taxon>
        <taxon>Rhabditida</taxon>
        <taxon>Rhabditina</taxon>
        <taxon>Diplogasteromorpha</taxon>
        <taxon>Diplogasteroidea</taxon>
        <taxon>Neodiplogasteridae</taxon>
        <taxon>Pristionchus</taxon>
    </lineage>
</organism>
<evidence type="ECO:0000256" key="2">
    <source>
        <dbReference type="SAM" id="Phobius"/>
    </source>
</evidence>
<keyword evidence="2" id="KW-0472">Membrane</keyword>
<feature type="region of interest" description="Disordered" evidence="1">
    <location>
        <begin position="1"/>
        <end position="29"/>
    </location>
</feature>
<reference evidence="3" key="1">
    <citation type="submission" date="2023-10" db="EMBL/GenBank/DDBJ databases">
        <title>Genome assembly of Pristionchus species.</title>
        <authorList>
            <person name="Yoshida K."/>
            <person name="Sommer R.J."/>
        </authorList>
    </citation>
    <scope>NUCLEOTIDE SEQUENCE</scope>
    <source>
        <strain evidence="3">RS5133</strain>
    </source>
</reference>
<dbReference type="Proteomes" id="UP001432322">
    <property type="component" value="Unassembled WGS sequence"/>
</dbReference>
<name>A0AAV5V4Y2_9BILA</name>
<keyword evidence="2" id="KW-1133">Transmembrane helix</keyword>
<feature type="non-terminal residue" evidence="3">
    <location>
        <position position="91"/>
    </location>
</feature>